<dbReference type="InterPro" id="IPR023614">
    <property type="entry name" value="Porin_dom_sf"/>
</dbReference>
<gene>
    <name evidence="5" type="ORF">LRP49_15790</name>
</gene>
<comment type="similarity">
    <text evidence="1">Belongs to the outer membrane porin (Opr) (TC 1.B.25) family.</text>
</comment>
<comment type="caution">
    <text evidence="5">The sequence shown here is derived from an EMBL/GenBank/DDBJ whole genome shotgun (WGS) entry which is preliminary data.</text>
</comment>
<reference evidence="5" key="1">
    <citation type="submission" date="2021-12" db="EMBL/GenBank/DDBJ databases">
        <title>Enterovibrio ZSDZ35 sp. nov. and Enterovibrio ZSDZ42 sp. nov., isolated from coastal seawater in Qingdao.</title>
        <authorList>
            <person name="Zhang P."/>
        </authorList>
    </citation>
    <scope>NUCLEOTIDE SEQUENCE</scope>
    <source>
        <strain evidence="5">ZSDZ35</strain>
    </source>
</reference>
<proteinExistence type="inferred from homology"/>
<evidence type="ECO:0000256" key="2">
    <source>
        <dbReference type="ARBA" id="ARBA00022448"/>
    </source>
</evidence>
<protein>
    <submittedName>
        <fullName evidence="5">OprD family porin</fullName>
    </submittedName>
</protein>
<evidence type="ECO:0000313" key="6">
    <source>
        <dbReference type="Proteomes" id="UP001149821"/>
    </source>
</evidence>
<accession>A0ABT5QNR8</accession>
<evidence type="ECO:0000256" key="4">
    <source>
        <dbReference type="SAM" id="SignalP"/>
    </source>
</evidence>
<keyword evidence="2" id="KW-0813">Transport</keyword>
<keyword evidence="6" id="KW-1185">Reference proteome</keyword>
<dbReference type="EMBL" id="JAJUBB010000011">
    <property type="protein sequence ID" value="MDD1782635.1"/>
    <property type="molecule type" value="Genomic_DNA"/>
</dbReference>
<sequence length="474" mass="53027">MMIKSTNKLSVLSLSIAAALCTFSAQAELDQNDAQNQSVAAVDLSDEAKKAFYDDSKVNLHSFLYIRDREERAPGGDFKPQIENQTLQLAMDYRSGYLNDVVGFDLWASTLMKVGDTVGQSEILLYDYDCDDDGKGGDGCEKTNTSLNIAALKVKLGDEQLGFAGRAGYTRINMGTIRSSWGLNPHSYRGFEGKVSMGNFHVGYAWADQFKNDWSDKFKDMTNAWHQGDPSMSAAQKIDFIHSVGAIYELDKGVIDLGYGQGKDYRDNWQALVKYSWDLSEDTKLNTAFFYHGGKYVEGKVSKVDNAEVESYIALGADIKNGGFTFRTAYSQTDAKSDPGGAYNFRLTPWANSDNRNFMQATSQIEDYNPDGTKAIKLGMDYNFASWGIPELSIGLSGNYGWDVISDKSAKGDARTYDGTMYSIDYNIRYRFLEGGLKGLNVNFFPAYFRSEDTNYKYDRNDMKLMFSYSYAAK</sequence>
<dbReference type="Proteomes" id="UP001149821">
    <property type="component" value="Unassembled WGS sequence"/>
</dbReference>
<evidence type="ECO:0000256" key="1">
    <source>
        <dbReference type="ARBA" id="ARBA00009075"/>
    </source>
</evidence>
<evidence type="ECO:0000256" key="3">
    <source>
        <dbReference type="ARBA" id="ARBA00022729"/>
    </source>
</evidence>
<name>A0ABT5QNR8_9GAMM</name>
<dbReference type="Gene3D" id="2.40.160.10">
    <property type="entry name" value="Porin"/>
    <property type="match status" value="1"/>
</dbReference>
<dbReference type="PANTHER" id="PTHR34596">
    <property type="entry name" value="CHITOPORIN"/>
    <property type="match status" value="1"/>
</dbReference>
<dbReference type="Pfam" id="PF03573">
    <property type="entry name" value="OprD"/>
    <property type="match status" value="1"/>
</dbReference>
<keyword evidence="3 4" id="KW-0732">Signal</keyword>
<organism evidence="5 6">
    <name type="scientific">Enterovibrio qingdaonensis</name>
    <dbReference type="NCBI Taxonomy" id="2899818"/>
    <lineage>
        <taxon>Bacteria</taxon>
        <taxon>Pseudomonadati</taxon>
        <taxon>Pseudomonadota</taxon>
        <taxon>Gammaproteobacteria</taxon>
        <taxon>Vibrionales</taxon>
        <taxon>Vibrionaceae</taxon>
        <taxon>Enterovibrio</taxon>
    </lineage>
</organism>
<dbReference type="InterPro" id="IPR005318">
    <property type="entry name" value="OM_porin_bac"/>
</dbReference>
<dbReference type="PANTHER" id="PTHR34596:SF2">
    <property type="entry name" value="CHITOPORIN"/>
    <property type="match status" value="1"/>
</dbReference>
<feature type="signal peptide" evidence="4">
    <location>
        <begin position="1"/>
        <end position="27"/>
    </location>
</feature>
<feature type="chain" id="PRO_5046669319" evidence="4">
    <location>
        <begin position="28"/>
        <end position="474"/>
    </location>
</feature>
<evidence type="ECO:0000313" key="5">
    <source>
        <dbReference type="EMBL" id="MDD1782635.1"/>
    </source>
</evidence>